<organism evidence="1 2">
    <name type="scientific">Allomyces macrogynus (strain ATCC 38327)</name>
    <name type="common">Allomyces javanicus var. macrogynus</name>
    <dbReference type="NCBI Taxonomy" id="578462"/>
    <lineage>
        <taxon>Eukaryota</taxon>
        <taxon>Fungi</taxon>
        <taxon>Fungi incertae sedis</taxon>
        <taxon>Blastocladiomycota</taxon>
        <taxon>Blastocladiomycetes</taxon>
        <taxon>Blastocladiales</taxon>
        <taxon>Blastocladiaceae</taxon>
        <taxon>Allomyces</taxon>
    </lineage>
</organism>
<dbReference type="Proteomes" id="UP000054350">
    <property type="component" value="Unassembled WGS sequence"/>
</dbReference>
<reference evidence="1 2" key="1">
    <citation type="submission" date="2009-11" db="EMBL/GenBank/DDBJ databases">
        <title>Annotation of Allomyces macrogynus ATCC 38327.</title>
        <authorList>
            <consortium name="The Broad Institute Genome Sequencing Platform"/>
            <person name="Russ C."/>
            <person name="Cuomo C."/>
            <person name="Burger G."/>
            <person name="Gray M.W."/>
            <person name="Holland P.W.H."/>
            <person name="King N."/>
            <person name="Lang F.B.F."/>
            <person name="Roger A.J."/>
            <person name="Ruiz-Trillo I."/>
            <person name="Young S.K."/>
            <person name="Zeng Q."/>
            <person name="Gargeya S."/>
            <person name="Fitzgerald M."/>
            <person name="Haas B."/>
            <person name="Abouelleil A."/>
            <person name="Alvarado L."/>
            <person name="Arachchi H.M."/>
            <person name="Berlin A."/>
            <person name="Chapman S.B."/>
            <person name="Gearin G."/>
            <person name="Goldberg J."/>
            <person name="Griggs A."/>
            <person name="Gujja S."/>
            <person name="Hansen M."/>
            <person name="Heiman D."/>
            <person name="Howarth C."/>
            <person name="Larimer J."/>
            <person name="Lui A."/>
            <person name="MacDonald P.J.P."/>
            <person name="McCowen C."/>
            <person name="Montmayeur A."/>
            <person name="Murphy C."/>
            <person name="Neiman D."/>
            <person name="Pearson M."/>
            <person name="Priest M."/>
            <person name="Roberts A."/>
            <person name="Saif S."/>
            <person name="Shea T."/>
            <person name="Sisk P."/>
            <person name="Stolte C."/>
            <person name="Sykes S."/>
            <person name="Wortman J."/>
            <person name="Nusbaum C."/>
            <person name="Birren B."/>
        </authorList>
    </citation>
    <scope>NUCLEOTIDE SEQUENCE [LARGE SCALE GENOMIC DNA]</scope>
    <source>
        <strain evidence="1 2">ATCC 38327</strain>
    </source>
</reference>
<dbReference type="STRING" id="578462.A0A0L0S4S1"/>
<name>A0A0L0S4S1_ALLM3</name>
<dbReference type="AlphaFoldDB" id="A0A0L0S4S1"/>
<proteinExistence type="predicted"/>
<keyword evidence="2" id="KW-1185">Reference proteome</keyword>
<evidence type="ECO:0000313" key="1">
    <source>
        <dbReference type="EMBL" id="KNE57497.1"/>
    </source>
</evidence>
<accession>A0A0L0S4S1</accession>
<evidence type="ECO:0008006" key="3">
    <source>
        <dbReference type="Google" id="ProtNLM"/>
    </source>
</evidence>
<gene>
    <name evidence="1" type="ORF">AMAG_18057</name>
</gene>
<dbReference type="Pfam" id="PF13450">
    <property type="entry name" value="NAD_binding_8"/>
    <property type="match status" value="1"/>
</dbReference>
<protein>
    <recommendedName>
        <fullName evidence="3">Amine oxidase domain-containing protein</fullName>
    </recommendedName>
</protein>
<evidence type="ECO:0000313" key="2">
    <source>
        <dbReference type="Proteomes" id="UP000054350"/>
    </source>
</evidence>
<dbReference type="OrthoDB" id="5977668at2759"/>
<sequence>MTGLAGLTTAYLLSHPDTANGRFDVTLYESAPTYGMSAGDLEVPCGCQRCAATASAPKKPSTPATTTATAAADHVQERIDSPLRLFSEGYYPTLLQLYRHLQVPIAPVNFTFSLSTLTDKGASVLVCSPESRPLSVARVLTPFLGM</sequence>
<reference evidence="2" key="2">
    <citation type="submission" date="2009-11" db="EMBL/GenBank/DDBJ databases">
        <title>The Genome Sequence of Allomyces macrogynus strain ATCC 38327.</title>
        <authorList>
            <consortium name="The Broad Institute Genome Sequencing Platform"/>
            <person name="Russ C."/>
            <person name="Cuomo C."/>
            <person name="Shea T."/>
            <person name="Young S.K."/>
            <person name="Zeng Q."/>
            <person name="Koehrsen M."/>
            <person name="Haas B."/>
            <person name="Borodovsky M."/>
            <person name="Guigo R."/>
            <person name="Alvarado L."/>
            <person name="Berlin A."/>
            <person name="Borenstein D."/>
            <person name="Chen Z."/>
            <person name="Engels R."/>
            <person name="Freedman E."/>
            <person name="Gellesch M."/>
            <person name="Goldberg J."/>
            <person name="Griggs A."/>
            <person name="Gujja S."/>
            <person name="Heiman D."/>
            <person name="Hepburn T."/>
            <person name="Howarth C."/>
            <person name="Jen D."/>
            <person name="Larson L."/>
            <person name="Lewis B."/>
            <person name="Mehta T."/>
            <person name="Park D."/>
            <person name="Pearson M."/>
            <person name="Roberts A."/>
            <person name="Saif S."/>
            <person name="Shenoy N."/>
            <person name="Sisk P."/>
            <person name="Stolte C."/>
            <person name="Sykes S."/>
            <person name="Walk T."/>
            <person name="White J."/>
            <person name="Yandava C."/>
            <person name="Burger G."/>
            <person name="Gray M.W."/>
            <person name="Holland P.W.H."/>
            <person name="King N."/>
            <person name="Lang F.B.F."/>
            <person name="Roger A.J."/>
            <person name="Ruiz-Trillo I."/>
            <person name="Lander E."/>
            <person name="Nusbaum C."/>
        </authorList>
    </citation>
    <scope>NUCLEOTIDE SEQUENCE [LARGE SCALE GENOMIC DNA]</scope>
    <source>
        <strain evidence="2">ATCC 38327</strain>
    </source>
</reference>
<dbReference type="VEuPathDB" id="FungiDB:AMAG_18057"/>
<dbReference type="EMBL" id="GG745331">
    <property type="protein sequence ID" value="KNE57497.1"/>
    <property type="molecule type" value="Genomic_DNA"/>
</dbReference>